<dbReference type="EMBL" id="JAVDPF010000003">
    <property type="protein sequence ID" value="KAL1885104.1"/>
    <property type="molecule type" value="Genomic_DNA"/>
</dbReference>
<comment type="caution">
    <text evidence="2">The sequence shown here is derived from an EMBL/GenBank/DDBJ whole genome shotgun (WGS) entry which is preliminary data.</text>
</comment>
<gene>
    <name evidence="2" type="ORF">Plec18167_001761</name>
</gene>
<evidence type="ECO:0000256" key="1">
    <source>
        <dbReference type="SAM" id="MobiDB-lite"/>
    </source>
</evidence>
<name>A0ABR3YAK4_9EURO</name>
<keyword evidence="3" id="KW-1185">Reference proteome</keyword>
<evidence type="ECO:0000313" key="3">
    <source>
        <dbReference type="Proteomes" id="UP001583193"/>
    </source>
</evidence>
<dbReference type="Proteomes" id="UP001583193">
    <property type="component" value="Unassembled WGS sequence"/>
</dbReference>
<reference evidence="2 3" key="1">
    <citation type="journal article" date="2024" name="IMA Fungus">
        <title>IMA Genome - F19 : A genome assembly and annotation guide to empower mycologists, including annotated draft genome sequences of Ceratocystis pirilliformis, Diaporthe australafricana, Fusarium ophioides, Paecilomyces lecythidis, and Sporothrix stenoceras.</title>
        <authorList>
            <person name="Aylward J."/>
            <person name="Wilson A.M."/>
            <person name="Visagie C.M."/>
            <person name="Spraker J."/>
            <person name="Barnes I."/>
            <person name="Buitendag C."/>
            <person name="Ceriani C."/>
            <person name="Del Mar Angel L."/>
            <person name="du Plessis D."/>
            <person name="Fuchs T."/>
            <person name="Gasser K."/>
            <person name="Kramer D."/>
            <person name="Li W."/>
            <person name="Munsamy K."/>
            <person name="Piso A."/>
            <person name="Price J.L."/>
            <person name="Sonnekus B."/>
            <person name="Thomas C."/>
            <person name="van der Nest A."/>
            <person name="van Dijk A."/>
            <person name="van Heerden A."/>
            <person name="van Vuuren N."/>
            <person name="Yilmaz N."/>
            <person name="Duong T.A."/>
            <person name="van der Merwe N.A."/>
            <person name="Wingfield M.J."/>
            <person name="Wingfield B.D."/>
        </authorList>
    </citation>
    <scope>NUCLEOTIDE SEQUENCE [LARGE SCALE GENOMIC DNA]</scope>
    <source>
        <strain evidence="2 3">CMW 18167</strain>
    </source>
</reference>
<evidence type="ECO:0000313" key="2">
    <source>
        <dbReference type="EMBL" id="KAL1885104.1"/>
    </source>
</evidence>
<feature type="region of interest" description="Disordered" evidence="1">
    <location>
        <begin position="22"/>
        <end position="82"/>
    </location>
</feature>
<organism evidence="2 3">
    <name type="scientific">Paecilomyces lecythidis</name>
    <dbReference type="NCBI Taxonomy" id="3004212"/>
    <lineage>
        <taxon>Eukaryota</taxon>
        <taxon>Fungi</taxon>
        <taxon>Dikarya</taxon>
        <taxon>Ascomycota</taxon>
        <taxon>Pezizomycotina</taxon>
        <taxon>Eurotiomycetes</taxon>
        <taxon>Eurotiomycetidae</taxon>
        <taxon>Eurotiales</taxon>
        <taxon>Thermoascaceae</taxon>
        <taxon>Paecilomyces</taxon>
    </lineage>
</organism>
<feature type="region of interest" description="Disordered" evidence="1">
    <location>
        <begin position="224"/>
        <end position="248"/>
    </location>
</feature>
<protein>
    <submittedName>
        <fullName evidence="2">Uncharacterized protein</fullName>
    </submittedName>
</protein>
<accession>A0ABR3YAK4</accession>
<sequence length="278" mass="30840">MFAALPHPTHLSLPLQNSFHYTPVRSSPLAPRDANRPSRMTVTMSESASSSSQAPKSGVFSSAQTHNFNFGPSTTASNDGKENQSIFQFGDFSNSAAKPSAYAQRYASKVSSPASKVVSRGNVSASEAARAKRRDMFLNRVKRDREAGRLDARGEQLMMMEYMAEQKQWDEIMSRRADGILREYGLDGEEDEVEVEVEEGGNVGDEADVYALDEYISQEHEMEEALEELAPQNVPSSPRSERDSFYGDDDYDDIFMDLADNVDGAGYVQHNQDMDMSG</sequence>
<feature type="compositionally biased region" description="Polar residues" evidence="1">
    <location>
        <begin position="53"/>
        <end position="82"/>
    </location>
</feature>
<proteinExistence type="predicted"/>